<gene>
    <name evidence="3" type="ORF">GALMADRAFT_145104</name>
</gene>
<dbReference type="SUPFAM" id="SSF52540">
    <property type="entry name" value="P-loop containing nucleoside triphosphate hydrolases"/>
    <property type="match status" value="1"/>
</dbReference>
<dbReference type="InterPro" id="IPR056884">
    <property type="entry name" value="NPHP3-like_N"/>
</dbReference>
<organism evidence="3 4">
    <name type="scientific">Galerina marginata (strain CBS 339.88)</name>
    <dbReference type="NCBI Taxonomy" id="685588"/>
    <lineage>
        <taxon>Eukaryota</taxon>
        <taxon>Fungi</taxon>
        <taxon>Dikarya</taxon>
        <taxon>Basidiomycota</taxon>
        <taxon>Agaricomycotina</taxon>
        <taxon>Agaricomycetes</taxon>
        <taxon>Agaricomycetidae</taxon>
        <taxon>Agaricales</taxon>
        <taxon>Agaricineae</taxon>
        <taxon>Strophariaceae</taxon>
        <taxon>Galerina</taxon>
    </lineage>
</organism>
<dbReference type="PROSITE" id="PS50837">
    <property type="entry name" value="NACHT"/>
    <property type="match status" value="1"/>
</dbReference>
<dbReference type="OrthoDB" id="4760524at2759"/>
<proteinExistence type="predicted"/>
<dbReference type="Gene3D" id="3.40.50.300">
    <property type="entry name" value="P-loop containing nucleotide triphosphate hydrolases"/>
    <property type="match status" value="1"/>
</dbReference>
<keyword evidence="1" id="KW-0677">Repeat</keyword>
<dbReference type="AlphaFoldDB" id="A0A067SQX4"/>
<evidence type="ECO:0000313" key="4">
    <source>
        <dbReference type="Proteomes" id="UP000027222"/>
    </source>
</evidence>
<dbReference type="Pfam" id="PF24883">
    <property type="entry name" value="NPHP3_N"/>
    <property type="match status" value="1"/>
</dbReference>
<accession>A0A067SQX4</accession>
<reference evidence="4" key="1">
    <citation type="journal article" date="2014" name="Proc. Natl. Acad. Sci. U.S.A.">
        <title>Extensive sampling of basidiomycete genomes demonstrates inadequacy of the white-rot/brown-rot paradigm for wood decay fungi.</title>
        <authorList>
            <person name="Riley R."/>
            <person name="Salamov A.A."/>
            <person name="Brown D.W."/>
            <person name="Nagy L.G."/>
            <person name="Floudas D."/>
            <person name="Held B.W."/>
            <person name="Levasseur A."/>
            <person name="Lombard V."/>
            <person name="Morin E."/>
            <person name="Otillar R."/>
            <person name="Lindquist E.A."/>
            <person name="Sun H."/>
            <person name="LaButti K.M."/>
            <person name="Schmutz J."/>
            <person name="Jabbour D."/>
            <person name="Luo H."/>
            <person name="Baker S.E."/>
            <person name="Pisabarro A.G."/>
            <person name="Walton J.D."/>
            <person name="Blanchette R.A."/>
            <person name="Henrissat B."/>
            <person name="Martin F."/>
            <person name="Cullen D."/>
            <person name="Hibbett D.S."/>
            <person name="Grigoriev I.V."/>
        </authorList>
    </citation>
    <scope>NUCLEOTIDE SEQUENCE [LARGE SCALE GENOMIC DNA]</scope>
    <source>
        <strain evidence="4">CBS 339.88</strain>
    </source>
</reference>
<keyword evidence="4" id="KW-1185">Reference proteome</keyword>
<dbReference type="InterPro" id="IPR007111">
    <property type="entry name" value="NACHT_NTPase"/>
</dbReference>
<dbReference type="EMBL" id="KL142399">
    <property type="protein sequence ID" value="KDR70074.1"/>
    <property type="molecule type" value="Genomic_DNA"/>
</dbReference>
<evidence type="ECO:0000256" key="1">
    <source>
        <dbReference type="ARBA" id="ARBA00022737"/>
    </source>
</evidence>
<protein>
    <recommendedName>
        <fullName evidence="2">NACHT domain-containing protein</fullName>
    </recommendedName>
</protein>
<dbReference type="PANTHER" id="PTHR10039:SF17">
    <property type="entry name" value="FUNGAL STAND N-TERMINAL GOODBYE DOMAIN-CONTAINING PROTEIN-RELATED"/>
    <property type="match status" value="1"/>
</dbReference>
<evidence type="ECO:0000313" key="3">
    <source>
        <dbReference type="EMBL" id="KDR70074.1"/>
    </source>
</evidence>
<dbReference type="Proteomes" id="UP000027222">
    <property type="component" value="Unassembled WGS sequence"/>
</dbReference>
<feature type="domain" description="NACHT" evidence="2">
    <location>
        <begin position="98"/>
        <end position="247"/>
    </location>
</feature>
<dbReference type="InterPro" id="IPR027417">
    <property type="entry name" value="P-loop_NTPase"/>
</dbReference>
<evidence type="ECO:0000259" key="2">
    <source>
        <dbReference type="PROSITE" id="PS50837"/>
    </source>
</evidence>
<dbReference type="HOGENOM" id="CLU_000288_6_10_1"/>
<dbReference type="PANTHER" id="PTHR10039">
    <property type="entry name" value="AMELOGENIN"/>
    <property type="match status" value="1"/>
</dbReference>
<sequence>MTSNQRIHREFVPTDAPMFQAFNAPIMITGGTFNNMTTIHPVTNYPKVIQEAFKEHIAPNATHDTNDVVDPPRCHPKTREAILQKLRDWLINPDNTALLVWLFGPAGAGKTAIARSLAYLLGQEGLLAASFFFFGTANRRNNEKFLITTIAYQLAFMVPEIQPYLAAAVEENPLVFQLSLESQLEKLIINPVSLFSSTNPPRAIRAIIIDGLDECRDRDAQRLVLDIIQRAASRLSTVFKFFLLSRPEHHIESVFRLPNLLSMSTFIDLKKDLSAYDDIRLFLQDRFDEIKATHPLNSKIDPSWPGDEAIEELVRKSSGNFIYPQTVMKYIEITYGRPQERLDVILGLSPNLSFDRPFAELDNLYHHILSRVRLDHTELSRLLGVLLASTTKVAPDITSNRPPQPEDEWLGYFSSTEFIERVLFLKPGDIETKLIDLRSLIGFDGRTTFHGFRFFTVNFLHTSFPDFLLDPSRSGEFAVTIGQGFTDISLGSLKRLAKNDFLATRCECDENLSCRHNLDSEITHYLSLFWSSENATPSQELRTAMLDHDSMYLFSPDDDPGIEDSKWVPMLVIIERFLDVLQTSLAFKDSYSIFRHHISIFHFVLKADLAKCAKYHIISDAVALFSCLEADIDPDIANDICDAIKLLVDPQSSLNLGWSTRNTEIQDLISHRETLSNAFWPGLISGLRSVRSTYNVPSMPLKYFLEFLRNPEQSGCYHVNNERLILATMRCLSCVSSPSSGATERLSQHSSPLLSASILLLLKQMWDEVARPNDLADEPEGEDKFYYRLKSVSSIPKDLVSILRRRPLLLLDPELQYENKMVRAYKNLEKLFEVQKYLPTEPSKMTSVYKSLKGLLSFQEGITTTSMRTDLELNSKALYLVVSPLYHWFLSEKASWSASDVVFEFDWFAD</sequence>
<name>A0A067SQX4_GALM3</name>